<evidence type="ECO:0000256" key="3">
    <source>
        <dbReference type="ARBA" id="ARBA00022960"/>
    </source>
</evidence>
<proteinExistence type="predicted"/>
<evidence type="ECO:0000256" key="6">
    <source>
        <dbReference type="PROSITE-ProRule" id="PRU01373"/>
    </source>
</evidence>
<dbReference type="RefSeq" id="WP_344798610.1">
    <property type="nucleotide sequence ID" value="NZ_BAABAU010000012.1"/>
</dbReference>
<dbReference type="EMBL" id="BAABAU010000012">
    <property type="protein sequence ID" value="GAA4267886.1"/>
    <property type="molecule type" value="Genomic_DNA"/>
</dbReference>
<comment type="pathway">
    <text evidence="1 6">Cell wall biogenesis; peptidoglycan biosynthesis.</text>
</comment>
<comment type="caution">
    <text evidence="9">The sequence shown here is derived from an EMBL/GenBank/DDBJ whole genome shotgun (WGS) entry which is preliminary data.</text>
</comment>
<evidence type="ECO:0000259" key="8">
    <source>
        <dbReference type="PROSITE" id="PS52029"/>
    </source>
</evidence>
<dbReference type="Proteomes" id="UP001501594">
    <property type="component" value="Unassembled WGS sequence"/>
</dbReference>
<dbReference type="InterPro" id="IPR038063">
    <property type="entry name" value="Transpep_catalytic_dom"/>
</dbReference>
<evidence type="ECO:0000256" key="2">
    <source>
        <dbReference type="ARBA" id="ARBA00022679"/>
    </source>
</evidence>
<keyword evidence="5 6" id="KW-0961">Cell wall biogenesis/degradation</keyword>
<evidence type="ECO:0000256" key="7">
    <source>
        <dbReference type="SAM" id="MobiDB-lite"/>
    </source>
</evidence>
<keyword evidence="10" id="KW-1185">Reference proteome</keyword>
<sequence length="295" mass="30081">MKISRRSTIVIAATTAVVVAGVIVGVAANQHAPAAPRAVATQTPTPTPTPTQAPYATPSAAAVAALPEAKYNAVIPGLVALAAGAGLDPASAVDKIAVDAPLYGSDRTKPVARFAAKNFLGQASVIVPVRTDGSWTLVMTPARQTLPSKNPSAPAQSAGWIRTSLLTRVQTLTRHIVVSVGKQTVSIVDDEGTAVSTFSAGVGAAGTATPTGVMGYMEARYLDPAQNQTVYPIGLTSLHSTAADEPYTGHDGGLIGIHYEAVHSGNISHGCVRLDGPSITALDQLPLGTSVLIQK</sequence>
<accession>A0ABP8E6M2</accession>
<dbReference type="Pfam" id="PF03734">
    <property type="entry name" value="YkuD"/>
    <property type="match status" value="1"/>
</dbReference>
<keyword evidence="2" id="KW-0808">Transferase</keyword>
<keyword evidence="3 6" id="KW-0133">Cell shape</keyword>
<dbReference type="SUPFAM" id="SSF141523">
    <property type="entry name" value="L,D-transpeptidase catalytic domain-like"/>
    <property type="match status" value="1"/>
</dbReference>
<protein>
    <recommendedName>
        <fullName evidence="8">L,D-TPase catalytic domain-containing protein</fullName>
    </recommendedName>
</protein>
<evidence type="ECO:0000256" key="4">
    <source>
        <dbReference type="ARBA" id="ARBA00022984"/>
    </source>
</evidence>
<feature type="domain" description="L,D-TPase catalytic" evidence="8">
    <location>
        <begin position="174"/>
        <end position="294"/>
    </location>
</feature>
<feature type="region of interest" description="Disordered" evidence="7">
    <location>
        <begin position="34"/>
        <end position="55"/>
    </location>
</feature>
<keyword evidence="4 6" id="KW-0573">Peptidoglycan synthesis</keyword>
<evidence type="ECO:0000256" key="1">
    <source>
        <dbReference type="ARBA" id="ARBA00004752"/>
    </source>
</evidence>
<dbReference type="InterPro" id="IPR005490">
    <property type="entry name" value="LD_TPept_cat_dom"/>
</dbReference>
<evidence type="ECO:0000313" key="9">
    <source>
        <dbReference type="EMBL" id="GAA4267886.1"/>
    </source>
</evidence>
<dbReference type="CDD" id="cd16913">
    <property type="entry name" value="YkuD_like"/>
    <property type="match status" value="1"/>
</dbReference>
<dbReference type="PROSITE" id="PS52029">
    <property type="entry name" value="LD_TPASE"/>
    <property type="match status" value="1"/>
</dbReference>
<gene>
    <name evidence="9" type="ORF">GCM10022256_34980</name>
</gene>
<evidence type="ECO:0000313" key="10">
    <source>
        <dbReference type="Proteomes" id="UP001501594"/>
    </source>
</evidence>
<feature type="active site" description="Proton donor/acceptor" evidence="6">
    <location>
        <position position="258"/>
    </location>
</feature>
<organism evidence="9 10">
    <name type="scientific">Frondihabitans peucedani</name>
    <dbReference type="NCBI Taxonomy" id="598626"/>
    <lineage>
        <taxon>Bacteria</taxon>
        <taxon>Bacillati</taxon>
        <taxon>Actinomycetota</taxon>
        <taxon>Actinomycetes</taxon>
        <taxon>Micrococcales</taxon>
        <taxon>Microbacteriaceae</taxon>
        <taxon>Frondihabitans</taxon>
    </lineage>
</organism>
<feature type="active site" description="Nucleophile" evidence="6">
    <location>
        <position position="271"/>
    </location>
</feature>
<name>A0ABP8E6M2_9MICO</name>
<dbReference type="Gene3D" id="2.40.440.10">
    <property type="entry name" value="L,D-transpeptidase catalytic domain-like"/>
    <property type="match status" value="1"/>
</dbReference>
<reference evidence="10" key="1">
    <citation type="journal article" date="2019" name="Int. J. Syst. Evol. Microbiol.">
        <title>The Global Catalogue of Microorganisms (GCM) 10K type strain sequencing project: providing services to taxonomists for standard genome sequencing and annotation.</title>
        <authorList>
            <consortium name="The Broad Institute Genomics Platform"/>
            <consortium name="The Broad Institute Genome Sequencing Center for Infectious Disease"/>
            <person name="Wu L."/>
            <person name="Ma J."/>
        </authorList>
    </citation>
    <scope>NUCLEOTIDE SEQUENCE [LARGE SCALE GENOMIC DNA]</scope>
    <source>
        <strain evidence="10">JCM 17442</strain>
    </source>
</reference>
<evidence type="ECO:0000256" key="5">
    <source>
        <dbReference type="ARBA" id="ARBA00023316"/>
    </source>
</evidence>
<feature type="compositionally biased region" description="Low complexity" evidence="7">
    <location>
        <begin position="34"/>
        <end position="44"/>
    </location>
</feature>